<gene>
    <name evidence="9" type="primary">flgH</name>
    <name evidence="11" type="ORF">EV672_10432</name>
</gene>
<dbReference type="Proteomes" id="UP000294593">
    <property type="component" value="Unassembled WGS sequence"/>
</dbReference>
<keyword evidence="5 9" id="KW-0732">Signal</keyword>
<evidence type="ECO:0000256" key="4">
    <source>
        <dbReference type="ARBA" id="ARBA00011439"/>
    </source>
</evidence>
<feature type="signal peptide" evidence="10">
    <location>
        <begin position="1"/>
        <end position="21"/>
    </location>
</feature>
<dbReference type="GO" id="GO:0009427">
    <property type="term" value="C:bacterial-type flagellum basal body, distal rod, L ring"/>
    <property type="evidence" value="ECO:0007669"/>
    <property type="project" value="InterPro"/>
</dbReference>
<evidence type="ECO:0000256" key="9">
    <source>
        <dbReference type="HAMAP-Rule" id="MF_00415"/>
    </source>
</evidence>
<dbReference type="HAMAP" id="MF_00415">
    <property type="entry name" value="FlgH"/>
    <property type="match status" value="1"/>
</dbReference>
<keyword evidence="11" id="KW-0282">Flagellum</keyword>
<evidence type="ECO:0000256" key="7">
    <source>
        <dbReference type="ARBA" id="ARBA00023143"/>
    </source>
</evidence>
<dbReference type="PROSITE" id="PS51257">
    <property type="entry name" value="PROKAR_LIPOPROTEIN"/>
    <property type="match status" value="1"/>
</dbReference>
<dbReference type="GO" id="GO:0003774">
    <property type="term" value="F:cytoskeletal motor activity"/>
    <property type="evidence" value="ECO:0007669"/>
    <property type="project" value="InterPro"/>
</dbReference>
<evidence type="ECO:0000256" key="6">
    <source>
        <dbReference type="ARBA" id="ARBA00023136"/>
    </source>
</evidence>
<protein>
    <recommendedName>
        <fullName evidence="9">Flagellar L-ring protein</fullName>
    </recommendedName>
    <alternativeName>
        <fullName evidence="9">Basal body L-ring protein</fullName>
    </alternativeName>
</protein>
<evidence type="ECO:0000313" key="11">
    <source>
        <dbReference type="EMBL" id="TDP83654.1"/>
    </source>
</evidence>
<dbReference type="EMBL" id="SNXW01000004">
    <property type="protein sequence ID" value="TDP83654.1"/>
    <property type="molecule type" value="Genomic_DNA"/>
</dbReference>
<evidence type="ECO:0000256" key="1">
    <source>
        <dbReference type="ARBA" id="ARBA00002591"/>
    </source>
</evidence>
<keyword evidence="8 9" id="KW-0998">Cell outer membrane</keyword>
<dbReference type="PANTHER" id="PTHR34933">
    <property type="entry name" value="FLAGELLAR L-RING PROTEIN"/>
    <property type="match status" value="1"/>
</dbReference>
<feature type="chain" id="PRO_5020312170" description="Flagellar L-ring protein" evidence="10">
    <location>
        <begin position="22"/>
        <end position="229"/>
    </location>
</feature>
<evidence type="ECO:0000256" key="10">
    <source>
        <dbReference type="SAM" id="SignalP"/>
    </source>
</evidence>
<keyword evidence="11" id="KW-0969">Cilium</keyword>
<evidence type="ECO:0000256" key="8">
    <source>
        <dbReference type="ARBA" id="ARBA00023237"/>
    </source>
</evidence>
<keyword evidence="11" id="KW-0966">Cell projection</keyword>
<accession>A0A4R6RC64</accession>
<comment type="subunit">
    <text evidence="4 9">The basal body constitutes a major portion of the flagellar organelle and consists of four rings (L,P,S, and M) mounted on a central rod.</text>
</comment>
<evidence type="ECO:0000256" key="5">
    <source>
        <dbReference type="ARBA" id="ARBA00022729"/>
    </source>
</evidence>
<organism evidence="11 12">
    <name type="scientific">Aquabacterium commune</name>
    <dbReference type="NCBI Taxonomy" id="70586"/>
    <lineage>
        <taxon>Bacteria</taxon>
        <taxon>Pseudomonadati</taxon>
        <taxon>Pseudomonadota</taxon>
        <taxon>Betaproteobacteria</taxon>
        <taxon>Burkholderiales</taxon>
        <taxon>Aquabacterium</taxon>
    </lineage>
</organism>
<comment type="subcellular location">
    <subcellularLocation>
        <location evidence="9">Cell outer membrane</location>
        <topology evidence="9">Lipid-anchor</topology>
    </subcellularLocation>
    <subcellularLocation>
        <location evidence="9">Bacterial flagellum basal body</location>
    </subcellularLocation>
    <subcellularLocation>
        <location evidence="2">Membrane</location>
    </subcellularLocation>
</comment>
<name>A0A4R6RC64_9BURK</name>
<keyword evidence="9" id="KW-0449">Lipoprotein</keyword>
<reference evidence="11 12" key="1">
    <citation type="submission" date="2019-03" db="EMBL/GenBank/DDBJ databases">
        <title>Genomic Encyclopedia of Type Strains, Phase IV (KMG-IV): sequencing the most valuable type-strain genomes for metagenomic binning, comparative biology and taxonomic classification.</title>
        <authorList>
            <person name="Goeker M."/>
        </authorList>
    </citation>
    <scope>NUCLEOTIDE SEQUENCE [LARGE SCALE GENOMIC DNA]</scope>
    <source>
        <strain evidence="11 12">DSM 11901</strain>
    </source>
</reference>
<keyword evidence="12" id="KW-1185">Reference proteome</keyword>
<sequence length="229" mass="24194">MNMLHRLLPLRALALCAAALALSGCETLRPRVDVAQPTAVRPSAATYAPISNGSLFQSAAYRPLYESHRARMVGDIITITISEKITAKTETSSTLEKKGSVSSEITAVPLANVAQLAKLGAAGSSNNKFDGRGTTSANNNFTGSITATVIEVLPNGHLIVSGEKQIGLAKSVDVLRFSGQIDPYSIQPGNTVASTEVANVRIEQMGRGANQDAQQIGWLAHFFLSISPF</sequence>
<dbReference type="InterPro" id="IPR000527">
    <property type="entry name" value="Flag_Lring"/>
</dbReference>
<dbReference type="PANTHER" id="PTHR34933:SF3">
    <property type="entry name" value="FLAGELLAR L-RING PROTEIN"/>
    <property type="match status" value="1"/>
</dbReference>
<comment type="function">
    <text evidence="1 9">Assembles around the rod to form the L-ring and probably protects the motor/basal body from shearing forces during rotation.</text>
</comment>
<dbReference type="Pfam" id="PF02107">
    <property type="entry name" value="FlgH"/>
    <property type="match status" value="1"/>
</dbReference>
<proteinExistence type="inferred from homology"/>
<dbReference type="PRINTS" id="PR01008">
    <property type="entry name" value="FLGLRINGFLGH"/>
</dbReference>
<dbReference type="GO" id="GO:0009279">
    <property type="term" value="C:cell outer membrane"/>
    <property type="evidence" value="ECO:0007669"/>
    <property type="project" value="UniProtKB-SubCell"/>
</dbReference>
<dbReference type="GO" id="GO:0071973">
    <property type="term" value="P:bacterial-type flagellum-dependent cell motility"/>
    <property type="evidence" value="ECO:0007669"/>
    <property type="project" value="InterPro"/>
</dbReference>
<keyword evidence="6 9" id="KW-0472">Membrane</keyword>
<evidence type="ECO:0000313" key="12">
    <source>
        <dbReference type="Proteomes" id="UP000294593"/>
    </source>
</evidence>
<evidence type="ECO:0000256" key="3">
    <source>
        <dbReference type="ARBA" id="ARBA00006929"/>
    </source>
</evidence>
<dbReference type="AlphaFoldDB" id="A0A4R6RC64"/>
<comment type="similarity">
    <text evidence="3 9">Belongs to the FlgH family.</text>
</comment>
<keyword evidence="7 9" id="KW-0975">Bacterial flagellum</keyword>
<evidence type="ECO:0000256" key="2">
    <source>
        <dbReference type="ARBA" id="ARBA00004370"/>
    </source>
</evidence>
<comment type="caution">
    <text evidence="11">The sequence shown here is derived from an EMBL/GenBank/DDBJ whole genome shotgun (WGS) entry which is preliminary data.</text>
</comment>